<keyword evidence="1" id="KW-0812">Transmembrane</keyword>
<evidence type="ECO:0000313" key="4">
    <source>
        <dbReference type="Proteomes" id="UP000789845"/>
    </source>
</evidence>
<dbReference type="EMBL" id="CAKJTG010000010">
    <property type="protein sequence ID" value="CAG9608521.1"/>
    <property type="molecule type" value="Genomic_DNA"/>
</dbReference>
<reference evidence="3" key="1">
    <citation type="submission" date="2021-10" db="EMBL/GenBank/DDBJ databases">
        <authorList>
            <person name="Criscuolo A."/>
        </authorList>
    </citation>
    <scope>NUCLEOTIDE SEQUENCE</scope>
    <source>
        <strain evidence="3">CIP111885</strain>
    </source>
</reference>
<keyword evidence="4" id="KW-1185">Reference proteome</keyword>
<organism evidence="3 4">
    <name type="scientific">Pseudoneobacillus rhizosphaerae</name>
    <dbReference type="NCBI Taxonomy" id="2880968"/>
    <lineage>
        <taxon>Bacteria</taxon>
        <taxon>Bacillati</taxon>
        <taxon>Bacillota</taxon>
        <taxon>Bacilli</taxon>
        <taxon>Bacillales</taxon>
        <taxon>Bacillaceae</taxon>
        <taxon>Pseudoneobacillus</taxon>
    </lineage>
</organism>
<keyword evidence="1" id="KW-1133">Transmembrane helix</keyword>
<sequence>MTKSSKTWWLKRPSHAKGILPTKRLMGLFLLLLVPITIASRWDYGWRAFFILNSLLFLLSLLDFMMLPRRKQVIGKRMVQEEVERGEAFQVRFYLKNQSTVPIRFRLIDELPTSFLRPFPIGGEVGGRQEKVISYESTPQMRGDFELSLIFLRYQSPVGLWEKQMSFEQNNKISVIPDMSEVRGHLATLQKLLLHEGTKIRRSRIGGGEFAQIRNYVIGDDPRKINWRQTGKQAELMTNVYQPEHGKYITILIDCGRPMGVELTKVNRLERSVEAALTVAAVALRQGDYVSVIAFSNKVSAYIPSGKGMAHLQTIIRSIYAIHADSNESNYIHVFDYLERVQKRRSFILLFSDLSPFLFEETSLFSIKRVKRRHLFLLLGLADPMVNKWIKEEPVDTRTIMIKSAAQREVLRKNIEMKRMHRLGIEMIEVPEEHLATKAVSRYIDIINRGQL</sequence>
<dbReference type="AlphaFoldDB" id="A0A9C7L9X2"/>
<dbReference type="Pfam" id="PF01882">
    <property type="entry name" value="DUF58"/>
    <property type="match status" value="1"/>
</dbReference>
<gene>
    <name evidence="3" type="ORF">NEOCIP111885_02215</name>
</gene>
<comment type="caution">
    <text evidence="3">The sequence shown here is derived from an EMBL/GenBank/DDBJ whole genome shotgun (WGS) entry which is preliminary data.</text>
</comment>
<name>A0A9C7L9X2_9BACI</name>
<evidence type="ECO:0000256" key="1">
    <source>
        <dbReference type="SAM" id="Phobius"/>
    </source>
</evidence>
<dbReference type="RefSeq" id="WP_230496753.1">
    <property type="nucleotide sequence ID" value="NZ_CAKJTG010000010.1"/>
</dbReference>
<protein>
    <recommendedName>
        <fullName evidence="2">DUF58 domain-containing protein</fullName>
    </recommendedName>
</protein>
<dbReference type="InterPro" id="IPR036465">
    <property type="entry name" value="vWFA_dom_sf"/>
</dbReference>
<proteinExistence type="predicted"/>
<feature type="transmembrane region" description="Helical" evidence="1">
    <location>
        <begin position="49"/>
        <end position="68"/>
    </location>
</feature>
<feature type="domain" description="DUF58" evidence="2">
    <location>
        <begin position="212"/>
        <end position="385"/>
    </location>
</feature>
<keyword evidence="1" id="KW-0472">Membrane</keyword>
<dbReference type="Proteomes" id="UP000789845">
    <property type="component" value="Unassembled WGS sequence"/>
</dbReference>
<dbReference type="SUPFAM" id="SSF53300">
    <property type="entry name" value="vWA-like"/>
    <property type="match status" value="1"/>
</dbReference>
<dbReference type="PANTHER" id="PTHR33608">
    <property type="entry name" value="BLL2464 PROTEIN"/>
    <property type="match status" value="1"/>
</dbReference>
<dbReference type="PANTHER" id="PTHR33608:SF3">
    <property type="entry name" value="SLR2013 PROTEIN"/>
    <property type="match status" value="1"/>
</dbReference>
<dbReference type="InterPro" id="IPR002881">
    <property type="entry name" value="DUF58"/>
</dbReference>
<evidence type="ECO:0000259" key="2">
    <source>
        <dbReference type="Pfam" id="PF01882"/>
    </source>
</evidence>
<evidence type="ECO:0000313" key="3">
    <source>
        <dbReference type="EMBL" id="CAG9608521.1"/>
    </source>
</evidence>
<accession>A0A9C7L9X2</accession>